<keyword evidence="1" id="KW-0732">Signal</keyword>
<dbReference type="EMBL" id="JAPFQO010000003">
    <property type="protein sequence ID" value="MCX2739652.1"/>
    <property type="molecule type" value="Genomic_DNA"/>
</dbReference>
<dbReference type="RefSeq" id="WP_266051714.1">
    <property type="nucleotide sequence ID" value="NZ_JAPFQO010000003.1"/>
</dbReference>
<reference evidence="2 3" key="1">
    <citation type="submission" date="2022-11" db="EMBL/GenBank/DDBJ databases">
        <title>The characterization of three novel Bacteroidetes species and genomic analysis of their roles in tidal elemental geochemical cycles.</title>
        <authorList>
            <person name="Ma K.-J."/>
        </authorList>
    </citation>
    <scope>NUCLEOTIDE SEQUENCE [LARGE SCALE GENOMIC DNA]</scope>
    <source>
        <strain evidence="2 3">M82</strain>
    </source>
</reference>
<comment type="caution">
    <text evidence="2">The sequence shown here is derived from an EMBL/GenBank/DDBJ whole genome shotgun (WGS) entry which is preliminary data.</text>
</comment>
<evidence type="ECO:0000256" key="1">
    <source>
        <dbReference type="SAM" id="SignalP"/>
    </source>
</evidence>
<organism evidence="2 3">
    <name type="scientific">Pontibacter anaerobius</name>
    <dbReference type="NCBI Taxonomy" id="2993940"/>
    <lineage>
        <taxon>Bacteria</taxon>
        <taxon>Pseudomonadati</taxon>
        <taxon>Bacteroidota</taxon>
        <taxon>Cytophagia</taxon>
        <taxon>Cytophagales</taxon>
        <taxon>Hymenobacteraceae</taxon>
        <taxon>Pontibacter</taxon>
    </lineage>
</organism>
<gene>
    <name evidence="2" type="ORF">OO017_06825</name>
</gene>
<dbReference type="PROSITE" id="PS51257">
    <property type="entry name" value="PROKAR_LIPOPROTEIN"/>
    <property type="match status" value="1"/>
</dbReference>
<keyword evidence="3" id="KW-1185">Reference proteome</keyword>
<sequence>MKKFLYLICSLALTVTACDPMEDVYDELDAVNTESDLKMALTLTPAHYKVVTNKTYFLSEEDAAAKIPAILDNKFPHLDNGTLATITYNSATTVFTNTYVSTEEEYTVTDEDYAALNFKYGNFDSADDMVTFLNYKYPNAEDKQLVKLTFDWYSGAASPSTQEKIDHFFFVNGEWVDTYVVTEENYESVEHTKYSFSSSDGANLDLYLDKFLRESVLGAKPGDVQYVSYAYYSSSSRTTSQRVTAMAFDGTSWKSLKDSVTEEATLNLSKQKGIWVPDLSIRYTLVADDYGWIAQQEGIADATAIASLSRYRNFDVSMWSTDNIVKALGTLMKKYYPNAKAGQKFSITYVIYAGGTSSTSIKIMLNESGNYQLAE</sequence>
<feature type="signal peptide" evidence="1">
    <location>
        <begin position="1"/>
        <end position="17"/>
    </location>
</feature>
<evidence type="ECO:0008006" key="4">
    <source>
        <dbReference type="Google" id="ProtNLM"/>
    </source>
</evidence>
<evidence type="ECO:0000313" key="3">
    <source>
        <dbReference type="Proteomes" id="UP001207228"/>
    </source>
</evidence>
<evidence type="ECO:0000313" key="2">
    <source>
        <dbReference type="EMBL" id="MCX2739652.1"/>
    </source>
</evidence>
<feature type="chain" id="PRO_5045564153" description="DUF5017 domain-containing protein" evidence="1">
    <location>
        <begin position="18"/>
        <end position="375"/>
    </location>
</feature>
<accession>A0ABT3RCT0</accession>
<name>A0ABT3RCT0_9BACT</name>
<dbReference type="Proteomes" id="UP001207228">
    <property type="component" value="Unassembled WGS sequence"/>
</dbReference>
<proteinExistence type="predicted"/>
<protein>
    <recommendedName>
        <fullName evidence="4">DUF5017 domain-containing protein</fullName>
    </recommendedName>
</protein>